<dbReference type="InterPro" id="IPR011008">
    <property type="entry name" value="Dimeric_a/b-barrel"/>
</dbReference>
<dbReference type="Gene3D" id="3.30.70.920">
    <property type="match status" value="1"/>
</dbReference>
<dbReference type="OrthoDB" id="7847328at2"/>
<dbReference type="GO" id="GO:0006355">
    <property type="term" value="P:regulation of DNA-templated transcription"/>
    <property type="evidence" value="ECO:0007669"/>
    <property type="project" value="UniProtKB-ARBA"/>
</dbReference>
<gene>
    <name evidence="5" type="ORF">SAMN05892877_12278</name>
</gene>
<name>A0A285UXB8_9HYPH</name>
<dbReference type="PROSITE" id="PS00519">
    <property type="entry name" value="HTH_ASNC_1"/>
    <property type="match status" value="1"/>
</dbReference>
<keyword evidence="2" id="KW-0238">DNA-binding</keyword>
<evidence type="ECO:0000259" key="4">
    <source>
        <dbReference type="PROSITE" id="PS50956"/>
    </source>
</evidence>
<evidence type="ECO:0000256" key="1">
    <source>
        <dbReference type="ARBA" id="ARBA00023015"/>
    </source>
</evidence>
<dbReference type="Pfam" id="PF13412">
    <property type="entry name" value="HTH_24"/>
    <property type="match status" value="1"/>
</dbReference>
<dbReference type="SMART" id="SM00344">
    <property type="entry name" value="HTH_ASNC"/>
    <property type="match status" value="1"/>
</dbReference>
<dbReference type="Pfam" id="PF01037">
    <property type="entry name" value="AsnC_trans_reg"/>
    <property type="match status" value="1"/>
</dbReference>
<dbReference type="InterPro" id="IPR019888">
    <property type="entry name" value="Tscrpt_reg_AsnC-like"/>
</dbReference>
<keyword evidence="1" id="KW-0805">Transcription regulation</keyword>
<dbReference type="InterPro" id="IPR036390">
    <property type="entry name" value="WH_DNA-bd_sf"/>
</dbReference>
<dbReference type="InterPro" id="IPR019887">
    <property type="entry name" value="Tscrpt_reg_AsnC/Lrp_C"/>
</dbReference>
<keyword evidence="3" id="KW-0804">Transcription</keyword>
<accession>A0A285UXB8</accession>
<dbReference type="GO" id="GO:0043565">
    <property type="term" value="F:sequence-specific DNA binding"/>
    <property type="evidence" value="ECO:0007669"/>
    <property type="project" value="InterPro"/>
</dbReference>
<dbReference type="PROSITE" id="PS50956">
    <property type="entry name" value="HTH_ASNC_2"/>
    <property type="match status" value="1"/>
</dbReference>
<dbReference type="GO" id="GO:0005829">
    <property type="term" value="C:cytosol"/>
    <property type="evidence" value="ECO:0007669"/>
    <property type="project" value="TreeGrafter"/>
</dbReference>
<evidence type="ECO:0000256" key="2">
    <source>
        <dbReference type="ARBA" id="ARBA00023125"/>
    </source>
</evidence>
<evidence type="ECO:0000313" key="5">
    <source>
        <dbReference type="EMBL" id="SOC46460.1"/>
    </source>
</evidence>
<dbReference type="SUPFAM" id="SSF46785">
    <property type="entry name" value="Winged helix' DNA-binding domain"/>
    <property type="match status" value="1"/>
</dbReference>
<evidence type="ECO:0000256" key="3">
    <source>
        <dbReference type="ARBA" id="ARBA00023163"/>
    </source>
</evidence>
<dbReference type="PRINTS" id="PR00033">
    <property type="entry name" value="HTHASNC"/>
</dbReference>
<dbReference type="RefSeq" id="WP_097142660.1">
    <property type="nucleotide sequence ID" value="NZ_OBQD01000022.1"/>
</dbReference>
<keyword evidence="6" id="KW-1185">Reference proteome</keyword>
<dbReference type="PANTHER" id="PTHR30154:SF17">
    <property type="entry name" value="DNA-BINDING TRANSCRIPTIONAL ACTIVATOR DECR"/>
    <property type="match status" value="1"/>
</dbReference>
<dbReference type="EMBL" id="OBQD01000022">
    <property type="protein sequence ID" value="SOC46460.1"/>
    <property type="molecule type" value="Genomic_DNA"/>
</dbReference>
<evidence type="ECO:0000313" key="6">
    <source>
        <dbReference type="Proteomes" id="UP000219167"/>
    </source>
</evidence>
<reference evidence="5 6" key="1">
    <citation type="submission" date="2017-08" db="EMBL/GenBank/DDBJ databases">
        <authorList>
            <person name="de Groot N.N."/>
        </authorList>
    </citation>
    <scope>NUCLEOTIDE SEQUENCE [LARGE SCALE GENOMIC DNA]</scope>
    <source>
        <strain evidence="5 6">JC85</strain>
    </source>
</reference>
<organism evidence="5 6">
    <name type="scientific">Rhizobium subbaraonis</name>
    <dbReference type="NCBI Taxonomy" id="908946"/>
    <lineage>
        <taxon>Bacteria</taxon>
        <taxon>Pseudomonadati</taxon>
        <taxon>Pseudomonadota</taxon>
        <taxon>Alphaproteobacteria</taxon>
        <taxon>Hyphomicrobiales</taxon>
        <taxon>Rhizobiaceae</taxon>
        <taxon>Rhizobium/Agrobacterium group</taxon>
        <taxon>Rhizobium</taxon>
    </lineage>
</organism>
<dbReference type="InterPro" id="IPR000485">
    <property type="entry name" value="AsnC-type_HTH_dom"/>
</dbReference>
<proteinExistence type="predicted"/>
<dbReference type="PANTHER" id="PTHR30154">
    <property type="entry name" value="LEUCINE-RESPONSIVE REGULATORY PROTEIN"/>
    <property type="match status" value="1"/>
</dbReference>
<dbReference type="Gene3D" id="1.10.10.10">
    <property type="entry name" value="Winged helix-like DNA-binding domain superfamily/Winged helix DNA-binding domain"/>
    <property type="match status" value="1"/>
</dbReference>
<dbReference type="InterPro" id="IPR036388">
    <property type="entry name" value="WH-like_DNA-bd_sf"/>
</dbReference>
<dbReference type="GO" id="GO:0043200">
    <property type="term" value="P:response to amino acid"/>
    <property type="evidence" value="ECO:0007669"/>
    <property type="project" value="TreeGrafter"/>
</dbReference>
<sequence length="160" mass="18288">MNGKLGTIDSFDLKILTCLQKDASQSQRELAERVGLSQNACWRRLQRLTAIGMIRGSRSEIDLSALGLDLTVFVMIRTRHHSREWIESFREHVGRLPEVVDFYRIGGDWDYLIKVVTRGMAGYDAFYQKLITNFDLATVTGFFAMEAIIDNRAVDLGRLK</sequence>
<dbReference type="InterPro" id="IPR019885">
    <property type="entry name" value="Tscrpt_reg_HTH_AsnC-type_CS"/>
</dbReference>
<dbReference type="Proteomes" id="UP000219167">
    <property type="component" value="Unassembled WGS sequence"/>
</dbReference>
<dbReference type="InterPro" id="IPR011991">
    <property type="entry name" value="ArsR-like_HTH"/>
</dbReference>
<dbReference type="SUPFAM" id="SSF54909">
    <property type="entry name" value="Dimeric alpha+beta barrel"/>
    <property type="match status" value="1"/>
</dbReference>
<protein>
    <submittedName>
        <fullName evidence="5">Lrp/AsnC family transcriptional regulator</fullName>
    </submittedName>
</protein>
<feature type="domain" description="HTH asnC-type" evidence="4">
    <location>
        <begin position="8"/>
        <end position="69"/>
    </location>
</feature>
<dbReference type="AlphaFoldDB" id="A0A285UXB8"/>
<dbReference type="CDD" id="cd00090">
    <property type="entry name" value="HTH_ARSR"/>
    <property type="match status" value="1"/>
</dbReference>